<protein>
    <submittedName>
        <fullName evidence="2">Uncharacterized protein</fullName>
    </submittedName>
</protein>
<evidence type="ECO:0000313" key="2">
    <source>
        <dbReference type="EMBL" id="GKV00553.1"/>
    </source>
</evidence>
<evidence type="ECO:0000313" key="3">
    <source>
        <dbReference type="Proteomes" id="UP001054252"/>
    </source>
</evidence>
<sequence>MGNYGSNKAAQLAAPKQSSSAAANLNSTPAQQKQGSPARQQPSNPARQQQSSLSARRHAPSKFVMKLVEEDASNQHNMMMVSPNLQQASKFTNRTILTRQDELELDGSDKHSPSSNPRAKSLQSAAREQRPMVPMTEKGDGSLRAEAFNRPRSITEPFGGLKNLPIKLSMRSELQEHELRAAEFKSTSYRAQTQAAERSNTYCQGQPRAAEAEHEVQNLNTRCRGRA</sequence>
<feature type="region of interest" description="Disordered" evidence="1">
    <location>
        <begin position="206"/>
        <end position="227"/>
    </location>
</feature>
<reference evidence="2 3" key="1">
    <citation type="journal article" date="2021" name="Commun. Biol.">
        <title>The genome of Shorea leprosula (Dipterocarpaceae) highlights the ecological relevance of drought in aseasonal tropical rainforests.</title>
        <authorList>
            <person name="Ng K.K.S."/>
            <person name="Kobayashi M.J."/>
            <person name="Fawcett J.A."/>
            <person name="Hatakeyama M."/>
            <person name="Paape T."/>
            <person name="Ng C.H."/>
            <person name="Ang C.C."/>
            <person name="Tnah L.H."/>
            <person name="Lee C.T."/>
            <person name="Nishiyama T."/>
            <person name="Sese J."/>
            <person name="O'Brien M.J."/>
            <person name="Copetti D."/>
            <person name="Mohd Noor M.I."/>
            <person name="Ong R.C."/>
            <person name="Putra M."/>
            <person name="Sireger I.Z."/>
            <person name="Indrioko S."/>
            <person name="Kosugi Y."/>
            <person name="Izuno A."/>
            <person name="Isagi Y."/>
            <person name="Lee S.L."/>
            <person name="Shimizu K.K."/>
        </authorList>
    </citation>
    <scope>NUCLEOTIDE SEQUENCE [LARGE SCALE GENOMIC DNA]</scope>
    <source>
        <strain evidence="2">214</strain>
    </source>
</reference>
<dbReference type="AlphaFoldDB" id="A0AAV5IQI0"/>
<feature type="compositionally biased region" description="Polar residues" evidence="1">
    <location>
        <begin position="113"/>
        <end position="126"/>
    </location>
</feature>
<comment type="caution">
    <text evidence="2">The sequence shown here is derived from an EMBL/GenBank/DDBJ whole genome shotgun (WGS) entry which is preliminary data.</text>
</comment>
<feature type="region of interest" description="Disordered" evidence="1">
    <location>
        <begin position="1"/>
        <end position="60"/>
    </location>
</feature>
<accession>A0AAV5IQI0</accession>
<dbReference type="Proteomes" id="UP001054252">
    <property type="component" value="Unassembled WGS sequence"/>
</dbReference>
<organism evidence="2 3">
    <name type="scientific">Rubroshorea leprosula</name>
    <dbReference type="NCBI Taxonomy" id="152421"/>
    <lineage>
        <taxon>Eukaryota</taxon>
        <taxon>Viridiplantae</taxon>
        <taxon>Streptophyta</taxon>
        <taxon>Embryophyta</taxon>
        <taxon>Tracheophyta</taxon>
        <taxon>Spermatophyta</taxon>
        <taxon>Magnoliopsida</taxon>
        <taxon>eudicotyledons</taxon>
        <taxon>Gunneridae</taxon>
        <taxon>Pentapetalae</taxon>
        <taxon>rosids</taxon>
        <taxon>malvids</taxon>
        <taxon>Malvales</taxon>
        <taxon>Dipterocarpaceae</taxon>
        <taxon>Rubroshorea</taxon>
    </lineage>
</organism>
<name>A0AAV5IQI0_9ROSI</name>
<feature type="region of interest" description="Disordered" evidence="1">
    <location>
        <begin position="104"/>
        <end position="139"/>
    </location>
</feature>
<proteinExistence type="predicted"/>
<gene>
    <name evidence="2" type="ORF">SLEP1_g13224</name>
</gene>
<feature type="compositionally biased region" description="Polar residues" evidence="1">
    <location>
        <begin position="16"/>
        <end position="54"/>
    </location>
</feature>
<keyword evidence="3" id="KW-1185">Reference proteome</keyword>
<dbReference type="EMBL" id="BPVZ01000015">
    <property type="protein sequence ID" value="GKV00553.1"/>
    <property type="molecule type" value="Genomic_DNA"/>
</dbReference>
<evidence type="ECO:0000256" key="1">
    <source>
        <dbReference type="SAM" id="MobiDB-lite"/>
    </source>
</evidence>